<evidence type="ECO:0000259" key="4">
    <source>
        <dbReference type="Pfam" id="PF12697"/>
    </source>
</evidence>
<dbReference type="AlphaFoldDB" id="A0A4S2DIS6"/>
<organism evidence="5 6">
    <name type="scientific">Clostridium sartagoforme</name>
    <dbReference type="NCBI Taxonomy" id="84031"/>
    <lineage>
        <taxon>Bacteria</taxon>
        <taxon>Bacillati</taxon>
        <taxon>Bacillota</taxon>
        <taxon>Clostridia</taxon>
        <taxon>Eubacteriales</taxon>
        <taxon>Clostridiaceae</taxon>
        <taxon>Clostridium</taxon>
    </lineage>
</organism>
<comment type="similarity">
    <text evidence="2">Belongs to the AB hydrolase superfamily. FUS2 hydrolase family.</text>
</comment>
<dbReference type="Pfam" id="PF12697">
    <property type="entry name" value="Abhydrolase_6"/>
    <property type="match status" value="1"/>
</dbReference>
<dbReference type="PANTHER" id="PTHR22946:SF9">
    <property type="entry name" value="POLYKETIDE TRANSFERASE AF380"/>
    <property type="match status" value="1"/>
</dbReference>
<dbReference type="InterPro" id="IPR050261">
    <property type="entry name" value="FrsA_esterase"/>
</dbReference>
<comment type="caution">
    <text evidence="5">The sequence shown here is derived from an EMBL/GenBank/DDBJ whole genome shotgun (WGS) entry which is preliminary data.</text>
</comment>
<dbReference type="OrthoDB" id="9780269at2"/>
<keyword evidence="3" id="KW-0812">Transmembrane</keyword>
<feature type="domain" description="AB hydrolase-1" evidence="4">
    <location>
        <begin position="73"/>
        <end position="194"/>
    </location>
</feature>
<keyword evidence="6" id="KW-1185">Reference proteome</keyword>
<feature type="transmembrane region" description="Helical" evidence="3">
    <location>
        <begin position="314"/>
        <end position="339"/>
    </location>
</feature>
<feature type="transmembrane region" description="Helical" evidence="3">
    <location>
        <begin position="366"/>
        <end position="387"/>
    </location>
</feature>
<evidence type="ECO:0000313" key="5">
    <source>
        <dbReference type="EMBL" id="TGY42068.1"/>
    </source>
</evidence>
<dbReference type="InterPro" id="IPR029058">
    <property type="entry name" value="AB_hydrolase_fold"/>
</dbReference>
<feature type="transmembrane region" description="Helical" evidence="3">
    <location>
        <begin position="449"/>
        <end position="474"/>
    </location>
</feature>
<keyword evidence="3" id="KW-1133">Transmembrane helix</keyword>
<protein>
    <submittedName>
        <fullName evidence="5">Alpha/beta fold hydrolase</fullName>
    </submittedName>
</protein>
<evidence type="ECO:0000313" key="6">
    <source>
        <dbReference type="Proteomes" id="UP000306888"/>
    </source>
</evidence>
<dbReference type="SUPFAM" id="SSF53474">
    <property type="entry name" value="alpha/beta-Hydrolases"/>
    <property type="match status" value="1"/>
</dbReference>
<proteinExistence type="inferred from homology"/>
<dbReference type="InterPro" id="IPR000073">
    <property type="entry name" value="AB_hydrolase_1"/>
</dbReference>
<evidence type="ECO:0000256" key="1">
    <source>
        <dbReference type="ARBA" id="ARBA00022801"/>
    </source>
</evidence>
<feature type="transmembrane region" description="Helical" evidence="3">
    <location>
        <begin position="494"/>
        <end position="520"/>
    </location>
</feature>
<gene>
    <name evidence="5" type="ORF">E5347_10045</name>
</gene>
<accession>A0A4S2DIS6</accession>
<evidence type="ECO:0000256" key="3">
    <source>
        <dbReference type="SAM" id="Phobius"/>
    </source>
</evidence>
<dbReference type="GO" id="GO:0052689">
    <property type="term" value="F:carboxylic ester hydrolase activity"/>
    <property type="evidence" value="ECO:0007669"/>
    <property type="project" value="UniProtKB-ARBA"/>
</dbReference>
<name>A0A4S2DIS6_9CLOT</name>
<feature type="transmembrane region" description="Helical" evidence="3">
    <location>
        <begin position="532"/>
        <end position="553"/>
    </location>
</feature>
<dbReference type="Proteomes" id="UP000306888">
    <property type="component" value="Unassembled WGS sequence"/>
</dbReference>
<sequence length="625" mass="69439">MKKKSKFKLTAKQGLILSIIFTLLCAVSANLLLSNFGKVKIETTTVQTRSGDNVSIRVYSPKAATADNKAPAVVFAHGLSTTKECYAQYALELARRGFVVVTPDMLNHGGSDITPFETFFTDMNADAYGVYAAVKYVSELDYVDLDQIGIAGHSMGGNATNTSVVLDNMSGNPVISAVYLVASNPLFTDFQGNWTNMYGDRNVGLYYTYYDHVYFSTQDSNGAPVSAQQFLDSNEAKSFVSFGQDPSTLTDVKVIPGHTYTTDINGKQVIRRITKADEIHPKPQGGNGAVASVVDFFQESFVAPNYEVGSMQIWNFYSLASVLGLFGALAICIFTIATLTKTKFFSSLKAEDNKQLRPAPNKTGKIWFWVLTIANCAFAFLSVSFIFKKGYGYFVTDVLAQQTTNIYALWSLANGIFILITSFGSYYLYARKQGDTLKSWGVRIPIKDFLKSLLLAILGVLSVLVVVYIAQYVFQIDLRYYLWGMREIPLDHLYLFFTYLPFFLVFGIAVSIAINSSYYSKIGKEPTLINDLFFALMNMIPAFAITFIGYYLFAKTGFQPNIFGAPFTFTYMINAIPVFPVAVLLLRRLAKYCNNPYIPGIIVGSLLCFMQVASVFTCHTFMFMG</sequence>
<feature type="transmembrane region" description="Helical" evidence="3">
    <location>
        <begin position="565"/>
        <end position="586"/>
    </location>
</feature>
<evidence type="ECO:0000256" key="2">
    <source>
        <dbReference type="ARBA" id="ARBA00038115"/>
    </source>
</evidence>
<keyword evidence="1 5" id="KW-0378">Hydrolase</keyword>
<dbReference type="RefSeq" id="WP_136006971.1">
    <property type="nucleotide sequence ID" value="NZ_SRYR01000004.1"/>
</dbReference>
<dbReference type="EMBL" id="SRYR01000004">
    <property type="protein sequence ID" value="TGY42068.1"/>
    <property type="molecule type" value="Genomic_DNA"/>
</dbReference>
<dbReference type="PANTHER" id="PTHR22946">
    <property type="entry name" value="DIENELACTONE HYDROLASE DOMAIN-CONTAINING PROTEIN-RELATED"/>
    <property type="match status" value="1"/>
</dbReference>
<feature type="transmembrane region" description="Helical" evidence="3">
    <location>
        <begin position="407"/>
        <end position="429"/>
    </location>
</feature>
<keyword evidence="3" id="KW-0472">Membrane</keyword>
<reference evidence="5 6" key="1">
    <citation type="submission" date="2019-04" db="EMBL/GenBank/DDBJ databases">
        <title>Microbes associate with the intestines of laboratory mice.</title>
        <authorList>
            <person name="Navarre W."/>
            <person name="Wong E."/>
            <person name="Huang K."/>
            <person name="Tropini C."/>
            <person name="Ng K."/>
            <person name="Yu B."/>
        </authorList>
    </citation>
    <scope>NUCLEOTIDE SEQUENCE [LARGE SCALE GENOMIC DNA]</scope>
    <source>
        <strain evidence="5 6">NM50_B9-20</strain>
    </source>
</reference>
<dbReference type="Gene3D" id="3.40.50.1820">
    <property type="entry name" value="alpha/beta hydrolase"/>
    <property type="match status" value="1"/>
</dbReference>
<feature type="transmembrane region" description="Helical" evidence="3">
    <location>
        <begin position="598"/>
        <end position="622"/>
    </location>
</feature>